<feature type="domain" description="Tail specific protease" evidence="1">
    <location>
        <begin position="123"/>
        <end position="321"/>
    </location>
</feature>
<evidence type="ECO:0000313" key="3">
    <source>
        <dbReference type="Proteomes" id="UP001355298"/>
    </source>
</evidence>
<dbReference type="PANTHER" id="PTHR32060">
    <property type="entry name" value="TAIL-SPECIFIC PROTEASE"/>
    <property type="match status" value="1"/>
</dbReference>
<evidence type="ECO:0000259" key="1">
    <source>
        <dbReference type="Pfam" id="PF03572"/>
    </source>
</evidence>
<sequence>MAIENGKAMVRKNWSEHTDIAVGSELLNINGRPIKKVFEDIYPQISAERLYFRHAQLENMTLPRFYWLVFGKKNSFDVEILANGKRRKYHLKSIRAVEDFEMKRGDILKHNRNLQFLEKASAYLRPGDFGGDLEQYKHFIDSAFVEIKHNNSKNLIIDLRNHSGGDDAFGDYLVSYIADKPFKWASRFQLKTSQQLKENTRRTRDTTQAYWQSILEHEDGEIYDYDFGFYEPQPKEKRFTGNVYMMVNRQSYSQSTVTAAQIQDYGWGTIVGEETGEYPNLYASIYNYPLSKTGVTVDVSKGKIERINGVDKGTGIIPDILIKDHLLDGKDEILEGLLKSMED</sequence>
<keyword evidence="3" id="KW-1185">Reference proteome</keyword>
<dbReference type="InterPro" id="IPR005151">
    <property type="entry name" value="Tail-specific_protease"/>
</dbReference>
<accession>A0ABU6IPI3</accession>
<dbReference type="Gene3D" id="3.90.226.10">
    <property type="entry name" value="2-enoyl-CoA Hydratase, Chain A, domain 1"/>
    <property type="match status" value="1"/>
</dbReference>
<dbReference type="Proteomes" id="UP001355298">
    <property type="component" value="Unassembled WGS sequence"/>
</dbReference>
<dbReference type="PANTHER" id="PTHR32060:SF30">
    <property type="entry name" value="CARBOXY-TERMINAL PROCESSING PROTEASE CTPA"/>
    <property type="match status" value="1"/>
</dbReference>
<proteinExistence type="predicted"/>
<organism evidence="2 3">
    <name type="scientific">Flagellimonas halotolerans</name>
    <dbReference type="NCBI Taxonomy" id="3112164"/>
    <lineage>
        <taxon>Bacteria</taxon>
        <taxon>Pseudomonadati</taxon>
        <taxon>Bacteroidota</taxon>
        <taxon>Flavobacteriia</taxon>
        <taxon>Flavobacteriales</taxon>
        <taxon>Flavobacteriaceae</taxon>
        <taxon>Flagellimonas</taxon>
    </lineage>
</organism>
<name>A0ABU6IPI3_9FLAO</name>
<dbReference type="SUPFAM" id="SSF52096">
    <property type="entry name" value="ClpP/crotonase"/>
    <property type="match status" value="1"/>
</dbReference>
<protein>
    <submittedName>
        <fullName evidence="2">S41 family peptidase</fullName>
    </submittedName>
</protein>
<evidence type="ECO:0000313" key="2">
    <source>
        <dbReference type="EMBL" id="MEC4265019.1"/>
    </source>
</evidence>
<gene>
    <name evidence="2" type="ORF">VOP03_06655</name>
</gene>
<comment type="caution">
    <text evidence="2">The sequence shown here is derived from an EMBL/GenBank/DDBJ whole genome shotgun (WGS) entry which is preliminary data.</text>
</comment>
<dbReference type="EMBL" id="JAYMGW010000004">
    <property type="protein sequence ID" value="MEC4265019.1"/>
    <property type="molecule type" value="Genomic_DNA"/>
</dbReference>
<dbReference type="InterPro" id="IPR029045">
    <property type="entry name" value="ClpP/crotonase-like_dom_sf"/>
</dbReference>
<dbReference type="Pfam" id="PF03572">
    <property type="entry name" value="Peptidase_S41"/>
    <property type="match status" value="1"/>
</dbReference>
<reference evidence="2 3" key="1">
    <citation type="submission" date="2024-01" db="EMBL/GenBank/DDBJ databases">
        <title>The strains designed SYSU M86414 and SYSU M84420 isolated from the marine sediment in San Sha City (Hainan Province, China).</title>
        <authorList>
            <person name="Guo D."/>
        </authorList>
    </citation>
    <scope>NUCLEOTIDE SEQUENCE [LARGE SCALE GENOMIC DNA]</scope>
    <source>
        <strain evidence="2 3">SYSU M84420</strain>
    </source>
</reference>
<dbReference type="RefSeq" id="WP_326407827.1">
    <property type="nucleotide sequence ID" value="NZ_JAYMGW010000004.1"/>
</dbReference>